<dbReference type="STRING" id="861299.J421_2652"/>
<evidence type="ECO:0000313" key="3">
    <source>
        <dbReference type="Proteomes" id="UP000019151"/>
    </source>
</evidence>
<dbReference type="KEGG" id="gba:J421_2652"/>
<accession>W0RGJ5</accession>
<dbReference type="HOGENOM" id="CLU_1719726_0_0_0"/>
<organism evidence="2 3">
    <name type="scientific">Gemmatirosa kalamazoonensis</name>
    <dbReference type="NCBI Taxonomy" id="861299"/>
    <lineage>
        <taxon>Bacteria</taxon>
        <taxon>Pseudomonadati</taxon>
        <taxon>Gemmatimonadota</taxon>
        <taxon>Gemmatimonadia</taxon>
        <taxon>Gemmatimonadales</taxon>
        <taxon>Gemmatimonadaceae</taxon>
        <taxon>Gemmatirosa</taxon>
    </lineage>
</organism>
<feature type="chain" id="PRO_5004794085" description="Lipoprotein" evidence="1">
    <location>
        <begin position="23"/>
        <end position="152"/>
    </location>
</feature>
<evidence type="ECO:0008006" key="4">
    <source>
        <dbReference type="Google" id="ProtNLM"/>
    </source>
</evidence>
<name>W0RGJ5_9BACT</name>
<keyword evidence="1" id="KW-0732">Signal</keyword>
<reference evidence="2 3" key="1">
    <citation type="journal article" date="2014" name="Genome Announc.">
        <title>Genome Sequence and Methylome of Soil Bacterium Gemmatirosa kalamazoonensis KBS708T, a Member of the Rarely Cultivated Gemmatimonadetes Phylum.</title>
        <authorList>
            <person name="Debruyn J.M."/>
            <person name="Radosevich M."/>
            <person name="Wommack K.E."/>
            <person name="Polson S.W."/>
            <person name="Hauser L.J."/>
            <person name="Fawaz M.N."/>
            <person name="Korlach J."/>
            <person name="Tsai Y.C."/>
        </authorList>
    </citation>
    <scope>NUCLEOTIDE SEQUENCE [LARGE SCALE GENOMIC DNA]</scope>
    <source>
        <strain evidence="2 3">KBS708</strain>
    </source>
</reference>
<dbReference type="EMBL" id="CP007128">
    <property type="protein sequence ID" value="AHG90189.1"/>
    <property type="molecule type" value="Genomic_DNA"/>
</dbReference>
<dbReference type="PROSITE" id="PS51257">
    <property type="entry name" value="PROKAR_LIPOPROTEIN"/>
    <property type="match status" value="1"/>
</dbReference>
<sequence length="152" mass="15332">MIRGRRVAASLLGAAALAGCYAQVPAPLDGAGPAPSGDVHVVLSPQGTSSLVTSLGPRATALEGRVVNRADSSITMIVRSVARSTGTQEDWPGDQLTLPLSAVQTMRVRKLSVGRTVAFSGIAAVAAFLIGNSLRGQSGSGGVRGGEPQQGK</sequence>
<dbReference type="AlphaFoldDB" id="W0RGJ5"/>
<gene>
    <name evidence="2" type="ORF">J421_2652</name>
</gene>
<dbReference type="RefSeq" id="WP_025411659.1">
    <property type="nucleotide sequence ID" value="NZ_CP007128.1"/>
</dbReference>
<proteinExistence type="predicted"/>
<dbReference type="Proteomes" id="UP000019151">
    <property type="component" value="Chromosome"/>
</dbReference>
<feature type="signal peptide" evidence="1">
    <location>
        <begin position="1"/>
        <end position="22"/>
    </location>
</feature>
<evidence type="ECO:0000256" key="1">
    <source>
        <dbReference type="SAM" id="SignalP"/>
    </source>
</evidence>
<dbReference type="InParanoid" id="W0RGJ5"/>
<evidence type="ECO:0000313" key="2">
    <source>
        <dbReference type="EMBL" id="AHG90189.1"/>
    </source>
</evidence>
<protein>
    <recommendedName>
        <fullName evidence="4">Lipoprotein</fullName>
    </recommendedName>
</protein>
<keyword evidence="3" id="KW-1185">Reference proteome</keyword>